<dbReference type="AlphaFoldDB" id="D8PKE6"/>
<evidence type="ECO:0000313" key="2">
    <source>
        <dbReference type="Proteomes" id="UP000007431"/>
    </source>
</evidence>
<evidence type="ECO:0000313" key="1">
    <source>
        <dbReference type="EMBL" id="EFJ03290.1"/>
    </source>
</evidence>
<proteinExistence type="predicted"/>
<keyword evidence="2" id="KW-1185">Reference proteome</keyword>
<dbReference type="Proteomes" id="UP000007431">
    <property type="component" value="Unassembled WGS sequence"/>
</dbReference>
<reference evidence="1 2" key="1">
    <citation type="journal article" date="2010" name="Nat. Biotechnol.">
        <title>Genome sequence of the model mushroom Schizophyllum commune.</title>
        <authorList>
            <person name="Ohm R.A."/>
            <person name="de Jong J.F."/>
            <person name="Lugones L.G."/>
            <person name="Aerts A."/>
            <person name="Kothe E."/>
            <person name="Stajich J.E."/>
            <person name="de Vries R.P."/>
            <person name="Record E."/>
            <person name="Levasseur A."/>
            <person name="Baker S.E."/>
            <person name="Bartholomew K.A."/>
            <person name="Coutinho P.M."/>
            <person name="Erdmann S."/>
            <person name="Fowler T.J."/>
            <person name="Gathman A.C."/>
            <person name="Lombard V."/>
            <person name="Henrissat B."/>
            <person name="Knabe N."/>
            <person name="Kuees U."/>
            <person name="Lilly W.W."/>
            <person name="Lindquist E."/>
            <person name="Lucas S."/>
            <person name="Magnuson J.K."/>
            <person name="Piumi F."/>
            <person name="Raudaskoski M."/>
            <person name="Salamov A."/>
            <person name="Schmutz J."/>
            <person name="Schwarze F.W.M.R."/>
            <person name="vanKuyk P.A."/>
            <person name="Horton J.S."/>
            <person name="Grigoriev I.V."/>
            <person name="Woesten H.A.B."/>
        </authorList>
    </citation>
    <scope>NUCLEOTIDE SEQUENCE [LARGE SCALE GENOMIC DNA]</scope>
    <source>
        <strain evidence="2">H4-8 / FGSC 9210</strain>
    </source>
</reference>
<dbReference type="RefSeq" id="XP_003038192.1">
    <property type="nucleotide sequence ID" value="XM_003038146.1"/>
</dbReference>
<feature type="non-terminal residue" evidence="1">
    <location>
        <position position="73"/>
    </location>
</feature>
<dbReference type="EMBL" id="GL377302">
    <property type="protein sequence ID" value="EFJ03290.1"/>
    <property type="molecule type" value="Genomic_DNA"/>
</dbReference>
<protein>
    <submittedName>
        <fullName evidence="1">Uncharacterized protein</fullName>
    </submittedName>
</protein>
<sequence length="73" mass="7821">MMSLALLTVSSSEFNATSTVFNGAVLASGRTEGHMDEMGQRDLLGLCKMQTARPIEGHACDELEGRPHELTVA</sequence>
<dbReference type="VEuPathDB" id="FungiDB:SCHCODRAFT_01166341"/>
<name>D8PKE6_SCHCM</name>
<dbReference type="KEGG" id="scm:SCHCO_01166341"/>
<gene>
    <name evidence="1" type="ORF">SCHCODRAFT_103131</name>
</gene>
<dbReference type="InParanoid" id="D8PKE6"/>
<organism evidence="2">
    <name type="scientific">Schizophyllum commune (strain H4-8 / FGSC 9210)</name>
    <name type="common">Split gill fungus</name>
    <dbReference type="NCBI Taxonomy" id="578458"/>
    <lineage>
        <taxon>Eukaryota</taxon>
        <taxon>Fungi</taxon>
        <taxon>Dikarya</taxon>
        <taxon>Basidiomycota</taxon>
        <taxon>Agaricomycotina</taxon>
        <taxon>Agaricomycetes</taxon>
        <taxon>Agaricomycetidae</taxon>
        <taxon>Agaricales</taxon>
        <taxon>Schizophyllaceae</taxon>
        <taxon>Schizophyllum</taxon>
    </lineage>
</organism>
<dbReference type="HOGENOM" id="CLU_2706261_0_0_1"/>
<accession>D8PKE6</accession>
<dbReference type="GeneID" id="9589217"/>